<dbReference type="OrthoDB" id="9803474at2"/>
<organism evidence="7 8">
    <name type="scientific">Candidatus Carsonella ruddii HC isolate Thao2000</name>
    <dbReference type="NCBI Taxonomy" id="1202538"/>
    <lineage>
        <taxon>Bacteria</taxon>
        <taxon>Pseudomonadati</taxon>
        <taxon>Pseudomonadota</taxon>
        <taxon>Gammaproteobacteria</taxon>
        <taxon>Oceanospirillales</taxon>
        <taxon>Halomonadaceae</taxon>
        <taxon>Zymobacter group</taxon>
        <taxon>Candidatus Carsonella</taxon>
    </lineage>
</organism>
<name>J3Z187_CARRU</name>
<protein>
    <recommendedName>
        <fullName evidence="4">Large ribosomal subunit protein bL27</fullName>
    </recommendedName>
    <alternativeName>
        <fullName evidence="5">50S ribosomal protein L27</fullName>
    </alternativeName>
</protein>
<dbReference type="PATRIC" id="fig|1202538.3.peg.144"/>
<evidence type="ECO:0000256" key="5">
    <source>
        <dbReference type="ARBA" id="ARBA00035477"/>
    </source>
</evidence>
<dbReference type="InterPro" id="IPR001684">
    <property type="entry name" value="Ribosomal_bL27"/>
</dbReference>
<dbReference type="Proteomes" id="UP000003934">
    <property type="component" value="Chromosome"/>
</dbReference>
<dbReference type="Pfam" id="PF01016">
    <property type="entry name" value="Ribosomal_L27"/>
    <property type="match status" value="1"/>
</dbReference>
<reference evidence="7 8" key="1">
    <citation type="journal article" date="2012" name="Mol. Biol. Evol.">
        <title>Genome reduction and co-evolution between the primary and secondary bacterial symbionts of psyllids.</title>
        <authorList>
            <person name="Sloan D.B."/>
            <person name="Moran N.A."/>
        </authorList>
    </citation>
    <scope>NUCLEOTIDE SEQUENCE [LARGE SCALE GENOMIC DNA]</scope>
    <source>
        <strain evidence="7 8">HC</strain>
    </source>
</reference>
<dbReference type="Gene3D" id="2.40.50.100">
    <property type="match status" value="1"/>
</dbReference>
<sequence length="84" mass="9525">MAQKKAGGSSKNGRDSNSKRLGVKVYNNNYVIKGSIIIKQNGLKFNSGENTYYSKNYSIHSLINGIVIFYKKKNKIFIEVKNVY</sequence>
<dbReference type="PRINTS" id="PR00063">
    <property type="entry name" value="RIBOSOMALL27"/>
</dbReference>
<gene>
    <name evidence="7" type="primary">rpmA</name>
    <name evidence="7" type="ORF">A353_0172</name>
</gene>
<evidence type="ECO:0000256" key="1">
    <source>
        <dbReference type="ARBA" id="ARBA00010797"/>
    </source>
</evidence>
<dbReference type="STRING" id="1202538.A353_0172"/>
<dbReference type="HOGENOM" id="CLU_095424_4_1_6"/>
<evidence type="ECO:0000256" key="2">
    <source>
        <dbReference type="ARBA" id="ARBA00022980"/>
    </source>
</evidence>
<comment type="similarity">
    <text evidence="1">Belongs to the bacterial ribosomal protein bL27 family.</text>
</comment>
<dbReference type="PANTHER" id="PTHR15893">
    <property type="entry name" value="RIBOSOMAL PROTEIN L27"/>
    <property type="match status" value="1"/>
</dbReference>
<dbReference type="GO" id="GO:0003735">
    <property type="term" value="F:structural constituent of ribosome"/>
    <property type="evidence" value="ECO:0007669"/>
    <property type="project" value="InterPro"/>
</dbReference>
<feature type="region of interest" description="Disordered" evidence="6">
    <location>
        <begin position="1"/>
        <end position="20"/>
    </location>
</feature>
<evidence type="ECO:0000256" key="4">
    <source>
        <dbReference type="ARBA" id="ARBA00035175"/>
    </source>
</evidence>
<dbReference type="KEGG" id="crh:A353_0172"/>
<dbReference type="GO" id="GO:0005840">
    <property type="term" value="C:ribosome"/>
    <property type="evidence" value="ECO:0007669"/>
    <property type="project" value="UniProtKB-KW"/>
</dbReference>
<keyword evidence="8" id="KW-1185">Reference proteome</keyword>
<dbReference type="GO" id="GO:0006412">
    <property type="term" value="P:translation"/>
    <property type="evidence" value="ECO:0007669"/>
    <property type="project" value="InterPro"/>
</dbReference>
<proteinExistence type="inferred from homology"/>
<dbReference type="RefSeq" id="WP_014887299.1">
    <property type="nucleotide sequence ID" value="NC_018416.1"/>
</dbReference>
<dbReference type="PANTHER" id="PTHR15893:SF0">
    <property type="entry name" value="LARGE RIBOSOMAL SUBUNIT PROTEIN BL27M"/>
    <property type="match status" value="1"/>
</dbReference>
<dbReference type="AlphaFoldDB" id="J3Z187"/>
<accession>J3Z187</accession>
<evidence type="ECO:0000256" key="6">
    <source>
        <dbReference type="SAM" id="MobiDB-lite"/>
    </source>
</evidence>
<evidence type="ECO:0000313" key="8">
    <source>
        <dbReference type="Proteomes" id="UP000003934"/>
    </source>
</evidence>
<evidence type="ECO:0000313" key="7">
    <source>
        <dbReference type="EMBL" id="AFP83999.1"/>
    </source>
</evidence>
<dbReference type="EMBL" id="CP003543">
    <property type="protein sequence ID" value="AFP83999.1"/>
    <property type="molecule type" value="Genomic_DNA"/>
</dbReference>
<dbReference type="SUPFAM" id="SSF110324">
    <property type="entry name" value="Ribosomal L27 protein-like"/>
    <property type="match status" value="1"/>
</dbReference>
<keyword evidence="3" id="KW-0687">Ribonucleoprotein</keyword>
<evidence type="ECO:0000256" key="3">
    <source>
        <dbReference type="ARBA" id="ARBA00023274"/>
    </source>
</evidence>
<dbReference type="GeneID" id="67454698"/>
<dbReference type="GO" id="GO:1990904">
    <property type="term" value="C:ribonucleoprotein complex"/>
    <property type="evidence" value="ECO:0007669"/>
    <property type="project" value="UniProtKB-KW"/>
</dbReference>
<keyword evidence="2 7" id="KW-0689">Ribosomal protein</keyword>